<evidence type="ECO:0000256" key="3">
    <source>
        <dbReference type="RuleBase" id="RU363015"/>
    </source>
</evidence>
<keyword evidence="5" id="KW-1185">Reference proteome</keyword>
<evidence type="ECO:0000256" key="1">
    <source>
        <dbReference type="ARBA" id="ARBA00000274"/>
    </source>
</evidence>
<accession>A0A0K8MD21</accession>
<protein>
    <recommendedName>
        <fullName evidence="3">Cytokinin riboside 5'-monophosphate phosphoribohydrolase</fullName>
        <ecNumber evidence="3">3.2.2.n1</ecNumber>
    </recommendedName>
</protein>
<name>A0A0K8MD21_9PROT</name>
<gene>
    <name evidence="4" type="primary">fas6</name>
    <name evidence="4" type="ORF">Cva_01095</name>
</gene>
<sequence>MSYIHSVCVYCGSSNKAPQIYKKTAADLGVLLAKNKIRLVFGGGKMGLMGIVSKACLEAKGHVTGFMTQFLYDYEGGNEEITELHIVESMHERKQHMFAASEAFIILPGGLGTLDETFEIMTWKQLGLHEKQIIIIDIDRYWTSLFDHFFHHMIKNNFIRAEDLNLFTMVHSVDEVLDALHRPKKQDKNFVKKWG</sequence>
<dbReference type="EC" id="3.2.2.n1" evidence="3"/>
<keyword evidence="3" id="KW-0378">Hydrolase</keyword>
<dbReference type="SUPFAM" id="SSF102405">
    <property type="entry name" value="MCP/YpsA-like"/>
    <property type="match status" value="1"/>
</dbReference>
<dbReference type="Gene3D" id="3.40.50.450">
    <property type="match status" value="1"/>
</dbReference>
<evidence type="ECO:0000313" key="5">
    <source>
        <dbReference type="Proteomes" id="UP000036771"/>
    </source>
</evidence>
<dbReference type="STRING" id="1629334.Cva_01095"/>
<reference evidence="4 5" key="1">
    <citation type="submission" date="2015-03" db="EMBL/GenBank/DDBJ databases">
        <title>Caedibacter varicaedens, whole genome shotgun sequence.</title>
        <authorList>
            <person name="Suzuki H."/>
            <person name="Dapper A.L."/>
            <person name="Gibson A.K."/>
            <person name="Jackson C."/>
            <person name="Lee H."/>
            <person name="Pejaver V.R."/>
            <person name="Doak T."/>
            <person name="Lynch M."/>
        </authorList>
    </citation>
    <scope>NUCLEOTIDE SEQUENCE [LARGE SCALE GENOMIC DNA]</scope>
</reference>
<dbReference type="EMBL" id="BBVC01000059">
    <property type="protein sequence ID" value="GAO98435.1"/>
    <property type="molecule type" value="Genomic_DNA"/>
</dbReference>
<evidence type="ECO:0000313" key="4">
    <source>
        <dbReference type="EMBL" id="GAO98435.1"/>
    </source>
</evidence>
<organism evidence="4 5">
    <name type="scientific">Caedimonas varicaedens</name>
    <dbReference type="NCBI Taxonomy" id="1629334"/>
    <lineage>
        <taxon>Bacteria</taxon>
        <taxon>Pseudomonadati</taxon>
        <taxon>Pseudomonadota</taxon>
        <taxon>Alphaproteobacteria</taxon>
        <taxon>Holosporales</taxon>
        <taxon>Caedimonadaceae</taxon>
        <taxon>Caedimonas</taxon>
    </lineage>
</organism>
<comment type="caution">
    <text evidence="4">The sequence shown here is derived from an EMBL/GenBank/DDBJ whole genome shotgun (WGS) entry which is preliminary data.</text>
</comment>
<dbReference type="OrthoDB" id="9801098at2"/>
<dbReference type="PANTHER" id="PTHR31223:SF70">
    <property type="entry name" value="LOG FAMILY PROTEIN YJL055W"/>
    <property type="match status" value="1"/>
</dbReference>
<dbReference type="InterPro" id="IPR031100">
    <property type="entry name" value="LOG_fam"/>
</dbReference>
<dbReference type="GO" id="GO:0009691">
    <property type="term" value="P:cytokinin biosynthetic process"/>
    <property type="evidence" value="ECO:0007669"/>
    <property type="project" value="UniProtKB-UniRule"/>
</dbReference>
<proteinExistence type="inferred from homology"/>
<dbReference type="InterPro" id="IPR005269">
    <property type="entry name" value="LOG"/>
</dbReference>
<dbReference type="Pfam" id="PF03641">
    <property type="entry name" value="Lysine_decarbox"/>
    <property type="match status" value="1"/>
</dbReference>
<dbReference type="NCBIfam" id="TIGR00730">
    <property type="entry name" value="Rossman fold protein, TIGR00730 family"/>
    <property type="match status" value="1"/>
</dbReference>
<dbReference type="PANTHER" id="PTHR31223">
    <property type="entry name" value="LOG FAMILY PROTEIN YJL055W"/>
    <property type="match status" value="1"/>
</dbReference>
<dbReference type="GO" id="GO:0005829">
    <property type="term" value="C:cytosol"/>
    <property type="evidence" value="ECO:0007669"/>
    <property type="project" value="TreeGrafter"/>
</dbReference>
<dbReference type="GO" id="GO:0008714">
    <property type="term" value="F:AMP nucleosidase activity"/>
    <property type="evidence" value="ECO:0007669"/>
    <property type="project" value="UniProtKB-EC"/>
</dbReference>
<dbReference type="AlphaFoldDB" id="A0A0K8MD21"/>
<dbReference type="Proteomes" id="UP000036771">
    <property type="component" value="Unassembled WGS sequence"/>
</dbReference>
<comment type="catalytic activity">
    <reaction evidence="1">
        <text>AMP + H2O = D-ribose 5-phosphate + adenine</text>
        <dbReference type="Rhea" id="RHEA:20129"/>
        <dbReference type="ChEBI" id="CHEBI:15377"/>
        <dbReference type="ChEBI" id="CHEBI:16708"/>
        <dbReference type="ChEBI" id="CHEBI:78346"/>
        <dbReference type="ChEBI" id="CHEBI:456215"/>
        <dbReference type="EC" id="3.2.2.4"/>
    </reaction>
</comment>
<evidence type="ECO:0000256" key="2">
    <source>
        <dbReference type="ARBA" id="ARBA00006763"/>
    </source>
</evidence>
<comment type="similarity">
    <text evidence="2 3">Belongs to the LOG family.</text>
</comment>
<keyword evidence="3" id="KW-0203">Cytokinin biosynthesis</keyword>